<dbReference type="InterPro" id="IPR021683">
    <property type="entry name" value="DUF3267"/>
</dbReference>
<feature type="transmembrane region" description="Helical" evidence="1">
    <location>
        <begin position="50"/>
        <end position="70"/>
    </location>
</feature>
<keyword evidence="1" id="KW-0472">Membrane</keyword>
<sequence length="190" mass="21452">MRASNEPAHIVDLDLRKVAKTGLWVTLWVTVGLFALDVFIQLAVLHKFSISFSFWNVLFAVIGYIVLIVVHELFHLLGFRIFAGVPWRKMIVGVNLKLGIAYATTDEWMTNAAIRKALLMPFWTTGVIPALVGLYLSNGVWLFLGGLLIGGAAGDFAMYKELKQFPDEWLVKDDPERPRLYLHEPVHSVE</sequence>
<evidence type="ECO:0000256" key="1">
    <source>
        <dbReference type="SAM" id="Phobius"/>
    </source>
</evidence>
<keyword evidence="1" id="KW-0812">Transmembrane</keyword>
<dbReference type="EMBL" id="CP116341">
    <property type="protein sequence ID" value="WOV84346.1"/>
    <property type="molecule type" value="Genomic_DNA"/>
</dbReference>
<evidence type="ECO:0000313" key="2">
    <source>
        <dbReference type="EMBL" id="WOV84346.1"/>
    </source>
</evidence>
<dbReference type="Proteomes" id="UP001303532">
    <property type="component" value="Chromosome"/>
</dbReference>
<protein>
    <submittedName>
        <fullName evidence="2">DUF3267 domain-containing protein</fullName>
    </submittedName>
</protein>
<organism evidence="2 3">
    <name type="scientific">Sporosarcina jeotgali</name>
    <dbReference type="NCBI Taxonomy" id="3020056"/>
    <lineage>
        <taxon>Bacteria</taxon>
        <taxon>Bacillati</taxon>
        <taxon>Bacillota</taxon>
        <taxon>Bacilli</taxon>
        <taxon>Bacillales</taxon>
        <taxon>Caryophanaceae</taxon>
        <taxon>Sporosarcina</taxon>
    </lineage>
</organism>
<dbReference type="RefSeq" id="WP_323692004.1">
    <property type="nucleotide sequence ID" value="NZ_CP116341.1"/>
</dbReference>
<feature type="transmembrane region" description="Helical" evidence="1">
    <location>
        <begin position="21"/>
        <end position="44"/>
    </location>
</feature>
<accession>A0ABZ0KVZ4</accession>
<keyword evidence="1" id="KW-1133">Transmembrane helix</keyword>
<keyword evidence="3" id="KW-1185">Reference proteome</keyword>
<gene>
    <name evidence="2" type="ORF">PGH26_16025</name>
</gene>
<proteinExistence type="predicted"/>
<name>A0ABZ0KVZ4_9BACL</name>
<reference evidence="2 3" key="1">
    <citation type="submission" date="2023-01" db="EMBL/GenBank/DDBJ databases">
        <title>Sporosarcina sp. nov., isolated from Korean tranditional fermented seafood 'Jeotgal'.</title>
        <authorList>
            <person name="Yang A.-I."/>
        </authorList>
    </citation>
    <scope>NUCLEOTIDE SEQUENCE [LARGE SCALE GENOMIC DNA]</scope>
    <source>
        <strain evidence="2 3">B2O-1</strain>
    </source>
</reference>
<dbReference type="Pfam" id="PF11667">
    <property type="entry name" value="DUF3267"/>
    <property type="match status" value="1"/>
</dbReference>
<evidence type="ECO:0000313" key="3">
    <source>
        <dbReference type="Proteomes" id="UP001303532"/>
    </source>
</evidence>